<keyword evidence="3" id="KW-0997">Cell inner membrane</keyword>
<dbReference type="STRING" id="768670.Calni_1352"/>
<feature type="transmembrane region" description="Helical" evidence="7">
    <location>
        <begin position="224"/>
        <end position="249"/>
    </location>
</feature>
<dbReference type="Pfam" id="PF06808">
    <property type="entry name" value="DctM"/>
    <property type="match status" value="1"/>
</dbReference>
<dbReference type="PANTHER" id="PTHR33362:SF7">
    <property type="entry name" value="SLL1103 PROTEIN"/>
    <property type="match status" value="1"/>
</dbReference>
<evidence type="ECO:0000313" key="10">
    <source>
        <dbReference type="Proteomes" id="UP000007039"/>
    </source>
</evidence>
<dbReference type="GO" id="GO:0022857">
    <property type="term" value="F:transmembrane transporter activity"/>
    <property type="evidence" value="ECO:0007669"/>
    <property type="project" value="TreeGrafter"/>
</dbReference>
<keyword evidence="4 7" id="KW-0812">Transmembrane</keyword>
<keyword evidence="5 7" id="KW-1133">Transmembrane helix</keyword>
<proteinExistence type="predicted"/>
<name>E4TJR4_CALNY</name>
<gene>
    <name evidence="9" type="ordered locus">Calni_1352</name>
</gene>
<feature type="transmembrane region" description="Helical" evidence="7">
    <location>
        <begin position="31"/>
        <end position="51"/>
    </location>
</feature>
<feature type="transmembrane region" description="Helical" evidence="7">
    <location>
        <begin position="58"/>
        <end position="77"/>
    </location>
</feature>
<dbReference type="PANTHER" id="PTHR33362">
    <property type="entry name" value="SIALIC ACID TRAP TRANSPORTER PERMEASE PROTEIN SIAT-RELATED"/>
    <property type="match status" value="1"/>
</dbReference>
<feature type="transmembrane region" description="Helical" evidence="7">
    <location>
        <begin position="178"/>
        <end position="203"/>
    </location>
</feature>
<dbReference type="KEGG" id="cni:Calni_1352"/>
<evidence type="ECO:0000256" key="6">
    <source>
        <dbReference type="ARBA" id="ARBA00023136"/>
    </source>
</evidence>
<dbReference type="PIRSF" id="PIRSF006066">
    <property type="entry name" value="HI0050"/>
    <property type="match status" value="1"/>
</dbReference>
<feature type="transmembrane region" description="Helical" evidence="7">
    <location>
        <begin position="327"/>
        <end position="357"/>
    </location>
</feature>
<dbReference type="AlphaFoldDB" id="E4TJR4"/>
<protein>
    <submittedName>
        <fullName evidence="9">TRAP dicarboxylate transporter, DctM subunit</fullName>
    </submittedName>
</protein>
<feature type="domain" description="TRAP C4-dicarboxylate transport system permease DctM subunit" evidence="8">
    <location>
        <begin position="11"/>
        <end position="432"/>
    </location>
</feature>
<dbReference type="GO" id="GO:0005886">
    <property type="term" value="C:plasma membrane"/>
    <property type="evidence" value="ECO:0007669"/>
    <property type="project" value="UniProtKB-SubCell"/>
</dbReference>
<evidence type="ECO:0000256" key="5">
    <source>
        <dbReference type="ARBA" id="ARBA00022989"/>
    </source>
</evidence>
<dbReference type="RefSeq" id="WP_013451472.1">
    <property type="nucleotide sequence ID" value="NC_014758.1"/>
</dbReference>
<feature type="transmembrane region" description="Helical" evidence="7">
    <location>
        <begin position="101"/>
        <end position="131"/>
    </location>
</feature>
<keyword evidence="2" id="KW-1003">Cell membrane</keyword>
<sequence precursor="true">MSADLIAILMFVILLFAVFLGHPLATTLGGLGLLFGYIGYGGDISGVNYIIASKTYGLMENYVLVAIPLFILMAQFLDKSGVADELFEAMYIVFGPVRGGLALATTVVATLFAATTGIVGASVVSIGLLAAPSMIKKGYDKRLVAGTVIAGGTLGILIPPSIMLVVMGGLVGISVGKLFLAAFLPGFLLSFLYLIYIFVYAFIKPEVGPPLPKEERTHTLKQKITLTLKSMLPTLFLIFAVLGTIAFGIATPTEAAGLGCLGAMILAIANKRFNVKLLIDAGVATLKITCMVMFIFIGANLYTSVFMGLGGGETFTKLLFMISENKWVILGIMMLILIILGMFVDWLGILLLTIPIFLPIIEKLGFDPLWFTMLVAVNLQISFLTPPFGYSLFYYRGIAPAGTDLKDIYKAIIPFVILQIIGLILCIIFPSIITFLPNAIMK</sequence>
<feature type="transmembrane region" description="Helical" evidence="7">
    <location>
        <begin position="285"/>
        <end position="307"/>
    </location>
</feature>
<comment type="subcellular location">
    <subcellularLocation>
        <location evidence="1">Cell inner membrane</location>
        <topology evidence="1">Multi-pass membrane protein</topology>
    </subcellularLocation>
</comment>
<evidence type="ECO:0000256" key="2">
    <source>
        <dbReference type="ARBA" id="ARBA00022475"/>
    </source>
</evidence>
<keyword evidence="6 7" id="KW-0472">Membrane</keyword>
<evidence type="ECO:0000256" key="4">
    <source>
        <dbReference type="ARBA" id="ARBA00022692"/>
    </source>
</evidence>
<evidence type="ECO:0000313" key="9">
    <source>
        <dbReference type="EMBL" id="ADR19260.1"/>
    </source>
</evidence>
<evidence type="ECO:0000256" key="1">
    <source>
        <dbReference type="ARBA" id="ARBA00004429"/>
    </source>
</evidence>
<feature type="transmembrane region" description="Helical" evidence="7">
    <location>
        <begin position="143"/>
        <end position="166"/>
    </location>
</feature>
<reference evidence="9 10" key="2">
    <citation type="journal article" date="2011" name="Stand. Genomic Sci.">
        <title>Complete genome sequence of Calditerrivibrio nitroreducens type strain (Yu37-1).</title>
        <authorList>
            <person name="Pitluck S."/>
            <person name="Sikorski J."/>
            <person name="Zeytun A."/>
            <person name="Lapidus A."/>
            <person name="Nolan M."/>
            <person name="Lucas S."/>
            <person name="Hammon N."/>
            <person name="Deshpande S."/>
            <person name="Cheng J.F."/>
            <person name="Tapia R."/>
            <person name="Han C."/>
            <person name="Goodwin L."/>
            <person name="Liolios K."/>
            <person name="Pagani I."/>
            <person name="Ivanova N."/>
            <person name="Mavromatis K."/>
            <person name="Pati A."/>
            <person name="Chen A."/>
            <person name="Palaniappan K."/>
            <person name="Hauser L."/>
            <person name="Chang Y.J."/>
            <person name="Jeffries C.D."/>
            <person name="Detter J.C."/>
            <person name="Brambilla E."/>
            <person name="Djao O.D."/>
            <person name="Rohde M."/>
            <person name="Spring S."/>
            <person name="Goker M."/>
            <person name="Woyke T."/>
            <person name="Bristow J."/>
            <person name="Eisen J.A."/>
            <person name="Markowitz V."/>
            <person name="Hugenholtz P."/>
            <person name="Kyrpides N.C."/>
            <person name="Klenk H.P."/>
            <person name="Land M."/>
        </authorList>
    </citation>
    <scope>NUCLEOTIDE SEQUENCE [LARGE SCALE GENOMIC DNA]</scope>
    <source>
        <strain evidence="10">DSM 19672 / NBRC 101217 / Yu37-1</strain>
    </source>
</reference>
<dbReference type="OrthoDB" id="9785600at2"/>
<feature type="transmembrane region" description="Helical" evidence="7">
    <location>
        <begin position="412"/>
        <end position="436"/>
    </location>
</feature>
<accession>E4TJR4</accession>
<dbReference type="InterPro" id="IPR010656">
    <property type="entry name" value="DctM"/>
</dbReference>
<feature type="transmembrane region" description="Helical" evidence="7">
    <location>
        <begin position="255"/>
        <end position="273"/>
    </location>
</feature>
<dbReference type="EMBL" id="CP002347">
    <property type="protein sequence ID" value="ADR19260.1"/>
    <property type="molecule type" value="Genomic_DNA"/>
</dbReference>
<organism evidence="9 10">
    <name type="scientific">Calditerrivibrio nitroreducens (strain DSM 19672 / NBRC 101217 / Yu37-1)</name>
    <dbReference type="NCBI Taxonomy" id="768670"/>
    <lineage>
        <taxon>Bacteria</taxon>
        <taxon>Pseudomonadati</taxon>
        <taxon>Deferribacterota</taxon>
        <taxon>Deferribacteres</taxon>
        <taxon>Deferribacterales</taxon>
        <taxon>Calditerrivibrionaceae</taxon>
    </lineage>
</organism>
<dbReference type="Proteomes" id="UP000007039">
    <property type="component" value="Chromosome"/>
</dbReference>
<reference key="1">
    <citation type="submission" date="2010-11" db="EMBL/GenBank/DDBJ databases">
        <title>The complete genome of chromosome of Calditerrivibrio nitroreducens DSM 19672.</title>
        <authorList>
            <consortium name="US DOE Joint Genome Institute (JGI-PGF)"/>
            <person name="Lucas S."/>
            <person name="Copeland A."/>
            <person name="Lapidus A."/>
            <person name="Bruce D."/>
            <person name="Goodwin L."/>
            <person name="Pitluck S."/>
            <person name="Kyrpides N."/>
            <person name="Mavromatis K."/>
            <person name="Ivanova N."/>
            <person name="Mikhailova N."/>
            <person name="Zeytun A."/>
            <person name="Brettin T."/>
            <person name="Detter J.C."/>
            <person name="Tapia R."/>
            <person name="Han C."/>
            <person name="Land M."/>
            <person name="Hauser L."/>
            <person name="Markowitz V."/>
            <person name="Cheng J.-F."/>
            <person name="Hugenholtz P."/>
            <person name="Woyke T."/>
            <person name="Wu D."/>
            <person name="Spring S."/>
            <person name="Schroeder M."/>
            <person name="Brambilla E."/>
            <person name="Klenk H.-P."/>
            <person name="Eisen J.A."/>
        </authorList>
    </citation>
    <scope>NUCLEOTIDE SEQUENCE [LARGE SCALE GENOMIC DNA]</scope>
    <source>
        <strain>DSM 19672</strain>
    </source>
</reference>
<keyword evidence="10" id="KW-1185">Reference proteome</keyword>
<evidence type="ECO:0000256" key="3">
    <source>
        <dbReference type="ARBA" id="ARBA00022519"/>
    </source>
</evidence>
<dbReference type="HOGENOM" id="CLU_019824_4_0_0"/>
<dbReference type="InterPro" id="IPR004681">
    <property type="entry name" value="TRAP_DctM"/>
</dbReference>
<dbReference type="eggNOG" id="COG4664">
    <property type="taxonomic scope" value="Bacteria"/>
</dbReference>
<feature type="transmembrane region" description="Helical" evidence="7">
    <location>
        <begin position="369"/>
        <end position="392"/>
    </location>
</feature>
<evidence type="ECO:0000256" key="7">
    <source>
        <dbReference type="SAM" id="Phobius"/>
    </source>
</evidence>
<dbReference type="NCBIfam" id="TIGR00786">
    <property type="entry name" value="dctM"/>
    <property type="match status" value="1"/>
</dbReference>
<evidence type="ECO:0000259" key="8">
    <source>
        <dbReference type="Pfam" id="PF06808"/>
    </source>
</evidence>